<comment type="caution">
    <text evidence="1">The sequence shown here is derived from an EMBL/GenBank/DDBJ whole genome shotgun (WGS) entry which is preliminary data.</text>
</comment>
<evidence type="ECO:0000313" key="1">
    <source>
        <dbReference type="EMBL" id="KAJ7689540.1"/>
    </source>
</evidence>
<dbReference type="Proteomes" id="UP001221757">
    <property type="component" value="Unassembled WGS sequence"/>
</dbReference>
<dbReference type="EMBL" id="JARKIE010000071">
    <property type="protein sequence ID" value="KAJ7689540.1"/>
    <property type="molecule type" value="Genomic_DNA"/>
</dbReference>
<name>A0AAD7GIH8_MYCRO</name>
<evidence type="ECO:0000313" key="2">
    <source>
        <dbReference type="Proteomes" id="UP001221757"/>
    </source>
</evidence>
<gene>
    <name evidence="1" type="ORF">B0H17DRAFT_937156</name>
</gene>
<keyword evidence="2" id="KW-1185">Reference proteome</keyword>
<organism evidence="1 2">
    <name type="scientific">Mycena rosella</name>
    <name type="common">Pink bonnet</name>
    <name type="synonym">Agaricus rosellus</name>
    <dbReference type="NCBI Taxonomy" id="1033263"/>
    <lineage>
        <taxon>Eukaryota</taxon>
        <taxon>Fungi</taxon>
        <taxon>Dikarya</taxon>
        <taxon>Basidiomycota</taxon>
        <taxon>Agaricomycotina</taxon>
        <taxon>Agaricomycetes</taxon>
        <taxon>Agaricomycetidae</taxon>
        <taxon>Agaricales</taxon>
        <taxon>Marasmiineae</taxon>
        <taxon>Mycenaceae</taxon>
        <taxon>Mycena</taxon>
    </lineage>
</organism>
<protein>
    <submittedName>
        <fullName evidence="1">Uncharacterized protein</fullName>
    </submittedName>
</protein>
<proteinExistence type="predicted"/>
<dbReference type="AlphaFoldDB" id="A0AAD7GIH8"/>
<sequence>DLDILTKQLKRVKPKFRLRYLIGFLRTHGVQVQRERVRKSLLSVDGEPGEVAAAAARCRALPRLSLNTLRTLSPLRNIINSNLLSYQQPKHIVGHHKRFNKYIV</sequence>
<reference evidence="1" key="1">
    <citation type="submission" date="2023-03" db="EMBL/GenBank/DDBJ databases">
        <title>Massive genome expansion in bonnet fungi (Mycena s.s.) driven by repeated elements and novel gene families across ecological guilds.</title>
        <authorList>
            <consortium name="Lawrence Berkeley National Laboratory"/>
            <person name="Harder C.B."/>
            <person name="Miyauchi S."/>
            <person name="Viragh M."/>
            <person name="Kuo A."/>
            <person name="Thoen E."/>
            <person name="Andreopoulos B."/>
            <person name="Lu D."/>
            <person name="Skrede I."/>
            <person name="Drula E."/>
            <person name="Henrissat B."/>
            <person name="Morin E."/>
            <person name="Kohler A."/>
            <person name="Barry K."/>
            <person name="LaButti K."/>
            <person name="Morin E."/>
            <person name="Salamov A."/>
            <person name="Lipzen A."/>
            <person name="Mereny Z."/>
            <person name="Hegedus B."/>
            <person name="Baldrian P."/>
            <person name="Stursova M."/>
            <person name="Weitz H."/>
            <person name="Taylor A."/>
            <person name="Grigoriev I.V."/>
            <person name="Nagy L.G."/>
            <person name="Martin F."/>
            <person name="Kauserud H."/>
        </authorList>
    </citation>
    <scope>NUCLEOTIDE SEQUENCE</scope>
    <source>
        <strain evidence="1">CBHHK067</strain>
    </source>
</reference>
<accession>A0AAD7GIH8</accession>
<feature type="non-terminal residue" evidence="1">
    <location>
        <position position="1"/>
    </location>
</feature>